<keyword evidence="4" id="KW-1185">Reference proteome</keyword>
<proteinExistence type="predicted"/>
<evidence type="ECO:0000256" key="1">
    <source>
        <dbReference type="ARBA" id="ARBA00022723"/>
    </source>
</evidence>
<dbReference type="CDD" id="cd07724">
    <property type="entry name" value="POD-like_MBL-fold"/>
    <property type="match status" value="1"/>
</dbReference>
<organism evidence="3 4">
    <name type="scientific">Erythrobacter crassostreae</name>
    <dbReference type="NCBI Taxonomy" id="2828328"/>
    <lineage>
        <taxon>Bacteria</taxon>
        <taxon>Pseudomonadati</taxon>
        <taxon>Pseudomonadota</taxon>
        <taxon>Alphaproteobacteria</taxon>
        <taxon>Sphingomonadales</taxon>
        <taxon>Erythrobacteraceae</taxon>
        <taxon>Erythrobacter/Porphyrobacter group</taxon>
        <taxon>Erythrobacter</taxon>
    </lineage>
</organism>
<dbReference type="GO" id="GO:0046872">
    <property type="term" value="F:metal ion binding"/>
    <property type="evidence" value="ECO:0007669"/>
    <property type="project" value="UniProtKB-KW"/>
</dbReference>
<dbReference type="InterPro" id="IPR001279">
    <property type="entry name" value="Metallo-B-lactamas"/>
</dbReference>
<dbReference type="GO" id="GO:0070813">
    <property type="term" value="P:hydrogen sulfide metabolic process"/>
    <property type="evidence" value="ECO:0007669"/>
    <property type="project" value="TreeGrafter"/>
</dbReference>
<name>A0A9X1F2K8_9SPHN</name>
<evidence type="ECO:0000313" key="4">
    <source>
        <dbReference type="Proteomes" id="UP001138681"/>
    </source>
</evidence>
<accession>A0A9X1F2K8</accession>
<dbReference type="InterPro" id="IPR051682">
    <property type="entry name" value="Mito_Persulfide_Diox"/>
</dbReference>
<dbReference type="RefSeq" id="WP_218403787.1">
    <property type="nucleotide sequence ID" value="NZ_JAGSPC010000001.1"/>
</dbReference>
<feature type="domain" description="Metallo-beta-lactamase" evidence="2">
    <location>
        <begin position="15"/>
        <end position="205"/>
    </location>
</feature>
<dbReference type="Proteomes" id="UP001138681">
    <property type="component" value="Unassembled WGS sequence"/>
</dbReference>
<dbReference type="InterPro" id="IPR044528">
    <property type="entry name" value="POD-like_MBL-fold"/>
</dbReference>
<evidence type="ECO:0000259" key="2">
    <source>
        <dbReference type="SMART" id="SM00849"/>
    </source>
</evidence>
<keyword evidence="1" id="KW-0479">Metal-binding</keyword>
<dbReference type="PANTHER" id="PTHR43084">
    <property type="entry name" value="PERSULFIDE DIOXYGENASE ETHE1"/>
    <property type="match status" value="1"/>
</dbReference>
<dbReference type="GO" id="GO:0050313">
    <property type="term" value="F:sulfur dioxygenase activity"/>
    <property type="evidence" value="ECO:0007669"/>
    <property type="project" value="InterPro"/>
</dbReference>
<dbReference type="Pfam" id="PF00753">
    <property type="entry name" value="Lactamase_B"/>
    <property type="match status" value="1"/>
</dbReference>
<dbReference type="PANTHER" id="PTHR43084:SF1">
    <property type="entry name" value="PERSULFIDE DIOXYGENASE ETHE1, MITOCHONDRIAL"/>
    <property type="match status" value="1"/>
</dbReference>
<dbReference type="AlphaFoldDB" id="A0A9X1F2K8"/>
<sequence>MTVPVVTSFFDELTNNTSHVVADPETGQCAIIDPLLDYDHAAGRTSHKSADAIIKHVKEAGLTVAWIIDTHIHADHLSAAQYLKAKLGGRLGIGEGISEIQSVFGKLFNVDAQFRFDGSQFDHLFSDGERYKVGNIEAQAIHTPGHTPACMTHVIGDAAFVGDTLFMPDYGTARCDFPGGDASALYHSIQRIFELPEDTRIFLNHDYLPSGRSEYCWQTSVGEQKRMNVHIRDGISEAEFVAMRNGRDKTLSAPKLMIPSVQVNMRAGALPPAESNGMRYLKIPVDVL</sequence>
<comment type="caution">
    <text evidence="3">The sequence shown here is derived from an EMBL/GenBank/DDBJ whole genome shotgun (WGS) entry which is preliminary data.</text>
</comment>
<dbReference type="SMART" id="SM00849">
    <property type="entry name" value="Lactamase_B"/>
    <property type="match status" value="1"/>
</dbReference>
<reference evidence="3" key="1">
    <citation type="submission" date="2021-04" db="EMBL/GenBank/DDBJ databases">
        <authorList>
            <person name="Pira H."/>
            <person name="Risdian C."/>
            <person name="Wink J."/>
        </authorList>
    </citation>
    <scope>NUCLEOTIDE SEQUENCE</scope>
    <source>
        <strain evidence="3">WH158</strain>
    </source>
</reference>
<evidence type="ECO:0000313" key="3">
    <source>
        <dbReference type="EMBL" id="MBV7258469.1"/>
    </source>
</evidence>
<protein>
    <submittedName>
        <fullName evidence="3">MBL fold metallo-hydrolase</fullName>
    </submittedName>
</protein>
<dbReference type="GO" id="GO:0006749">
    <property type="term" value="P:glutathione metabolic process"/>
    <property type="evidence" value="ECO:0007669"/>
    <property type="project" value="InterPro"/>
</dbReference>
<gene>
    <name evidence="3" type="ORF">KCG46_02630</name>
</gene>
<dbReference type="FunFam" id="3.60.15.10:FF:000033">
    <property type="entry name" value="MBL fold metallo-hydrolase"/>
    <property type="match status" value="1"/>
</dbReference>
<dbReference type="EMBL" id="JAGSPC010000001">
    <property type="protein sequence ID" value="MBV7258469.1"/>
    <property type="molecule type" value="Genomic_DNA"/>
</dbReference>